<feature type="region of interest" description="Disordered" evidence="1">
    <location>
        <begin position="91"/>
        <end position="112"/>
    </location>
</feature>
<gene>
    <name evidence="2" type="ORF">FJT64_022537</name>
</gene>
<feature type="compositionally biased region" description="Low complexity" evidence="1">
    <location>
        <begin position="32"/>
        <end position="41"/>
    </location>
</feature>
<evidence type="ECO:0000256" key="1">
    <source>
        <dbReference type="SAM" id="MobiDB-lite"/>
    </source>
</evidence>
<feature type="region of interest" description="Disordered" evidence="1">
    <location>
        <begin position="1"/>
        <end position="41"/>
    </location>
</feature>
<dbReference type="EMBL" id="VIIS01000711">
    <property type="protein sequence ID" value="KAF0305906.1"/>
    <property type="molecule type" value="Genomic_DNA"/>
</dbReference>
<feature type="compositionally biased region" description="Low complexity" evidence="1">
    <location>
        <begin position="94"/>
        <end position="105"/>
    </location>
</feature>
<dbReference type="AlphaFoldDB" id="A0A6A4WEU9"/>
<keyword evidence="3" id="KW-1185">Reference proteome</keyword>
<reference evidence="2 3" key="1">
    <citation type="submission" date="2019-07" db="EMBL/GenBank/DDBJ databases">
        <title>Draft genome assembly of a fouling barnacle, Amphibalanus amphitrite (Darwin, 1854): The first reference genome for Thecostraca.</title>
        <authorList>
            <person name="Kim W."/>
        </authorList>
    </citation>
    <scope>NUCLEOTIDE SEQUENCE [LARGE SCALE GENOMIC DNA]</scope>
    <source>
        <strain evidence="2">SNU_AA5</strain>
        <tissue evidence="2">Soma without cirri and trophi</tissue>
    </source>
</reference>
<evidence type="ECO:0000313" key="3">
    <source>
        <dbReference type="Proteomes" id="UP000440578"/>
    </source>
</evidence>
<evidence type="ECO:0000313" key="2">
    <source>
        <dbReference type="EMBL" id="KAF0305906.1"/>
    </source>
</evidence>
<accession>A0A6A4WEU9</accession>
<feature type="compositionally biased region" description="Polar residues" evidence="1">
    <location>
        <begin position="12"/>
        <end position="22"/>
    </location>
</feature>
<organism evidence="2 3">
    <name type="scientific">Amphibalanus amphitrite</name>
    <name type="common">Striped barnacle</name>
    <name type="synonym">Balanus amphitrite</name>
    <dbReference type="NCBI Taxonomy" id="1232801"/>
    <lineage>
        <taxon>Eukaryota</taxon>
        <taxon>Metazoa</taxon>
        <taxon>Ecdysozoa</taxon>
        <taxon>Arthropoda</taxon>
        <taxon>Crustacea</taxon>
        <taxon>Multicrustacea</taxon>
        <taxon>Cirripedia</taxon>
        <taxon>Thoracica</taxon>
        <taxon>Thoracicalcarea</taxon>
        <taxon>Balanomorpha</taxon>
        <taxon>Balanoidea</taxon>
        <taxon>Balanidae</taxon>
        <taxon>Amphibalaninae</taxon>
        <taxon>Amphibalanus</taxon>
    </lineage>
</organism>
<protein>
    <submittedName>
        <fullName evidence="2">Uncharacterized protein</fullName>
    </submittedName>
</protein>
<comment type="caution">
    <text evidence="2">The sequence shown here is derived from an EMBL/GenBank/DDBJ whole genome shotgun (WGS) entry which is preliminary data.</text>
</comment>
<dbReference type="Proteomes" id="UP000440578">
    <property type="component" value="Unassembled WGS sequence"/>
</dbReference>
<name>A0A6A4WEU9_AMPAM</name>
<proteinExistence type="predicted"/>
<sequence length="112" mass="11435">MVQHGWVRTTRHPGTQTDTEQPSPAPQPDRLGPAAASAGHGPAVITHQLLGARAADLRVVPDLGSGHDTRQVVGLLGTPIPICSQTRLTRTCSGPDPAAATTDGAGDFGETG</sequence>